<dbReference type="Gene3D" id="3.40.190.290">
    <property type="match status" value="1"/>
</dbReference>
<dbReference type="RefSeq" id="WP_120544196.1">
    <property type="nucleotide sequence ID" value="NZ_RAVZ01000280.1"/>
</dbReference>
<keyword evidence="3" id="KW-0238">DNA-binding</keyword>
<feature type="domain" description="HTH lysR-type" evidence="5">
    <location>
        <begin position="3"/>
        <end position="60"/>
    </location>
</feature>
<comment type="caution">
    <text evidence="6">The sequence shown here is derived from an EMBL/GenBank/DDBJ whole genome shotgun (WGS) entry which is preliminary data.</text>
</comment>
<accession>A0A3A8IJH1</accession>
<dbReference type="PRINTS" id="PR00039">
    <property type="entry name" value="HTHLYSR"/>
</dbReference>
<dbReference type="OrthoDB" id="5416547at2"/>
<dbReference type="EMBL" id="RAVZ01000280">
    <property type="protein sequence ID" value="RKG77593.1"/>
    <property type="molecule type" value="Genomic_DNA"/>
</dbReference>
<sequence length="304" mass="33418">MSDPLHGVSVFVEAVEAGGFSAAAAKLHLSRSAVGKTVARLEERLGVRLFHRTTRTQSLTHDGQVFYERCLRALEELRAGEALLESGKQEAAGRLRVSVPVLYGRRCVAPILLKVARAHPKLELDMSFSDRPVDLLEDGFDLAIRNGGSNGLGPGGDGLTVRRVGHQRMSVFASPGYLRKRGTPRTWEAFAKHDTLAYVRSGQLRTWLFPQEDGSNVEVIPRSRLRFDDLEALVDAAVAGMGLAWLPCWLAQDRVRDKELVRVLTDSPGLRFDVFALWPNTPHLPMRVRVAIDALAAGLPGSVK</sequence>
<evidence type="ECO:0000256" key="2">
    <source>
        <dbReference type="ARBA" id="ARBA00023015"/>
    </source>
</evidence>
<evidence type="ECO:0000256" key="1">
    <source>
        <dbReference type="ARBA" id="ARBA00009437"/>
    </source>
</evidence>
<dbReference type="Gene3D" id="1.10.10.10">
    <property type="entry name" value="Winged helix-like DNA-binding domain superfamily/Winged helix DNA-binding domain"/>
    <property type="match status" value="1"/>
</dbReference>
<evidence type="ECO:0000256" key="3">
    <source>
        <dbReference type="ARBA" id="ARBA00023125"/>
    </source>
</evidence>
<evidence type="ECO:0000259" key="5">
    <source>
        <dbReference type="PROSITE" id="PS50931"/>
    </source>
</evidence>
<dbReference type="CDD" id="cd08475">
    <property type="entry name" value="PBP2_CrgA_like_6"/>
    <property type="match status" value="1"/>
</dbReference>
<organism evidence="6 7">
    <name type="scientific">Corallococcus terminator</name>
    <dbReference type="NCBI Taxonomy" id="2316733"/>
    <lineage>
        <taxon>Bacteria</taxon>
        <taxon>Pseudomonadati</taxon>
        <taxon>Myxococcota</taxon>
        <taxon>Myxococcia</taxon>
        <taxon>Myxococcales</taxon>
        <taxon>Cystobacterineae</taxon>
        <taxon>Myxococcaceae</taxon>
        <taxon>Corallococcus</taxon>
    </lineage>
</organism>
<dbReference type="AlphaFoldDB" id="A0A3A8IJH1"/>
<dbReference type="GO" id="GO:0006351">
    <property type="term" value="P:DNA-templated transcription"/>
    <property type="evidence" value="ECO:0007669"/>
    <property type="project" value="TreeGrafter"/>
</dbReference>
<dbReference type="Pfam" id="PF03466">
    <property type="entry name" value="LysR_substrate"/>
    <property type="match status" value="1"/>
</dbReference>
<dbReference type="PANTHER" id="PTHR30537:SF5">
    <property type="entry name" value="HTH-TYPE TRANSCRIPTIONAL ACTIVATOR TTDR-RELATED"/>
    <property type="match status" value="1"/>
</dbReference>
<keyword evidence="4" id="KW-0804">Transcription</keyword>
<dbReference type="PANTHER" id="PTHR30537">
    <property type="entry name" value="HTH-TYPE TRANSCRIPTIONAL REGULATOR"/>
    <property type="match status" value="1"/>
</dbReference>
<reference evidence="7" key="1">
    <citation type="submission" date="2018-09" db="EMBL/GenBank/DDBJ databases">
        <authorList>
            <person name="Livingstone P.G."/>
            <person name="Whitworth D.E."/>
        </authorList>
    </citation>
    <scope>NUCLEOTIDE SEQUENCE [LARGE SCALE GENOMIC DNA]</scope>
    <source>
        <strain evidence="7">CA054A</strain>
    </source>
</reference>
<dbReference type="InterPro" id="IPR058163">
    <property type="entry name" value="LysR-type_TF_proteobact-type"/>
</dbReference>
<gene>
    <name evidence="6" type="ORF">D7V88_30820</name>
</gene>
<dbReference type="SUPFAM" id="SSF46785">
    <property type="entry name" value="Winged helix' DNA-binding domain"/>
    <property type="match status" value="1"/>
</dbReference>
<name>A0A3A8IJH1_9BACT</name>
<dbReference type="InterPro" id="IPR000847">
    <property type="entry name" value="LysR_HTH_N"/>
</dbReference>
<dbReference type="GO" id="GO:0043565">
    <property type="term" value="F:sequence-specific DNA binding"/>
    <property type="evidence" value="ECO:0007669"/>
    <property type="project" value="TreeGrafter"/>
</dbReference>
<proteinExistence type="inferred from homology"/>
<dbReference type="PROSITE" id="PS50931">
    <property type="entry name" value="HTH_LYSR"/>
    <property type="match status" value="1"/>
</dbReference>
<dbReference type="InterPro" id="IPR036388">
    <property type="entry name" value="WH-like_DNA-bd_sf"/>
</dbReference>
<protein>
    <submittedName>
        <fullName evidence="6">LysR family transcriptional regulator</fullName>
    </submittedName>
</protein>
<dbReference type="InterPro" id="IPR036390">
    <property type="entry name" value="WH_DNA-bd_sf"/>
</dbReference>
<comment type="similarity">
    <text evidence="1">Belongs to the LysR transcriptional regulatory family.</text>
</comment>
<evidence type="ECO:0000313" key="6">
    <source>
        <dbReference type="EMBL" id="RKG77593.1"/>
    </source>
</evidence>
<dbReference type="InterPro" id="IPR005119">
    <property type="entry name" value="LysR_subst-bd"/>
</dbReference>
<dbReference type="Proteomes" id="UP000268094">
    <property type="component" value="Unassembled WGS sequence"/>
</dbReference>
<evidence type="ECO:0000256" key="4">
    <source>
        <dbReference type="ARBA" id="ARBA00023163"/>
    </source>
</evidence>
<dbReference type="Pfam" id="PF00126">
    <property type="entry name" value="HTH_1"/>
    <property type="match status" value="1"/>
</dbReference>
<keyword evidence="7" id="KW-1185">Reference proteome</keyword>
<dbReference type="GO" id="GO:0003700">
    <property type="term" value="F:DNA-binding transcription factor activity"/>
    <property type="evidence" value="ECO:0007669"/>
    <property type="project" value="InterPro"/>
</dbReference>
<dbReference type="FunFam" id="1.10.10.10:FF:000001">
    <property type="entry name" value="LysR family transcriptional regulator"/>
    <property type="match status" value="1"/>
</dbReference>
<evidence type="ECO:0000313" key="7">
    <source>
        <dbReference type="Proteomes" id="UP000268094"/>
    </source>
</evidence>
<dbReference type="SUPFAM" id="SSF53850">
    <property type="entry name" value="Periplasmic binding protein-like II"/>
    <property type="match status" value="1"/>
</dbReference>
<keyword evidence="2" id="KW-0805">Transcription regulation</keyword>